<name>A0A1I3Z128_9LACT</name>
<dbReference type="SUPFAM" id="SSF82057">
    <property type="entry name" value="Prokaryotic SH3-related domain"/>
    <property type="match status" value="4"/>
</dbReference>
<proteinExistence type="inferred from homology"/>
<dbReference type="InterPro" id="IPR007554">
    <property type="entry name" value="Glycerophosphate_synth"/>
</dbReference>
<accession>A0A1I3Z128</accession>
<dbReference type="RefSeq" id="WP_091897830.1">
    <property type="nucleotide sequence ID" value="NZ_FOSJ01000027.1"/>
</dbReference>
<dbReference type="InterPro" id="IPR038200">
    <property type="entry name" value="GW_dom_sf"/>
</dbReference>
<evidence type="ECO:0000259" key="8">
    <source>
        <dbReference type="PROSITE" id="PS51780"/>
    </source>
</evidence>
<gene>
    <name evidence="9" type="ORF">SAMN04488569_10277</name>
</gene>
<keyword evidence="4 9" id="KW-0808">Transferase</keyword>
<evidence type="ECO:0000256" key="3">
    <source>
        <dbReference type="ARBA" id="ARBA00022475"/>
    </source>
</evidence>
<dbReference type="OrthoDB" id="9811865at2"/>
<dbReference type="PANTHER" id="PTHR37316">
    <property type="entry name" value="TEICHOIC ACID GLYCEROL-PHOSPHATE PRIMASE"/>
    <property type="match status" value="1"/>
</dbReference>
<dbReference type="GO" id="GO:0019350">
    <property type="term" value="P:teichoic acid biosynthetic process"/>
    <property type="evidence" value="ECO:0007669"/>
    <property type="project" value="UniProtKB-KW"/>
</dbReference>
<keyword evidence="3" id="KW-1003">Cell membrane</keyword>
<dbReference type="AlphaFoldDB" id="A0A1I3Z128"/>
<dbReference type="Gene3D" id="3.40.50.11820">
    <property type="match status" value="1"/>
</dbReference>
<evidence type="ECO:0000313" key="10">
    <source>
        <dbReference type="Proteomes" id="UP000199589"/>
    </source>
</evidence>
<keyword evidence="5" id="KW-0732">Signal</keyword>
<feature type="domain" description="GW" evidence="8">
    <location>
        <begin position="858"/>
        <end position="936"/>
    </location>
</feature>
<dbReference type="InterPro" id="IPR001296">
    <property type="entry name" value="Glyco_trans_1"/>
</dbReference>
<organism evidence="9 10">
    <name type="scientific">Marinilactibacillus piezotolerans</name>
    <dbReference type="NCBI Taxonomy" id="258723"/>
    <lineage>
        <taxon>Bacteria</taxon>
        <taxon>Bacillati</taxon>
        <taxon>Bacillota</taxon>
        <taxon>Bacilli</taxon>
        <taxon>Lactobacillales</taxon>
        <taxon>Carnobacteriaceae</taxon>
        <taxon>Marinilactibacillus</taxon>
    </lineage>
</organism>
<dbReference type="GO" id="GO:0016757">
    <property type="term" value="F:glycosyltransferase activity"/>
    <property type="evidence" value="ECO:0007669"/>
    <property type="project" value="InterPro"/>
</dbReference>
<protein>
    <submittedName>
        <fullName evidence="9">CDP-glycerol glycerophosphotransferase, TagB/SpsB family</fullName>
    </submittedName>
</protein>
<keyword evidence="6" id="KW-0777">Teichoic acid biosynthesis</keyword>
<evidence type="ECO:0000256" key="2">
    <source>
        <dbReference type="ARBA" id="ARBA00010488"/>
    </source>
</evidence>
<keyword evidence="7" id="KW-0472">Membrane</keyword>
<dbReference type="EMBL" id="FOSJ01000027">
    <property type="protein sequence ID" value="SFK37291.1"/>
    <property type="molecule type" value="Genomic_DNA"/>
</dbReference>
<evidence type="ECO:0000256" key="7">
    <source>
        <dbReference type="ARBA" id="ARBA00023136"/>
    </source>
</evidence>
<dbReference type="InterPro" id="IPR043149">
    <property type="entry name" value="TagF_N"/>
</dbReference>
<evidence type="ECO:0000256" key="5">
    <source>
        <dbReference type="ARBA" id="ARBA00022729"/>
    </source>
</evidence>
<dbReference type="Proteomes" id="UP000199589">
    <property type="component" value="Unassembled WGS sequence"/>
</dbReference>
<reference evidence="10" key="1">
    <citation type="submission" date="2016-10" db="EMBL/GenBank/DDBJ databases">
        <authorList>
            <person name="Varghese N."/>
            <person name="Submissions S."/>
        </authorList>
    </citation>
    <scope>NUCLEOTIDE SEQUENCE [LARGE SCALE GENOMIC DNA]</scope>
    <source>
        <strain evidence="10">DSM 16108</strain>
    </source>
</reference>
<comment type="similarity">
    <text evidence="2">Belongs to the CDP-glycerol glycerophosphotransferase family.</text>
</comment>
<dbReference type="InterPro" id="IPR025987">
    <property type="entry name" value="GW_dom"/>
</dbReference>
<dbReference type="InterPro" id="IPR043148">
    <property type="entry name" value="TagF_C"/>
</dbReference>
<dbReference type="SUPFAM" id="SSF53756">
    <property type="entry name" value="UDP-Glycosyltransferase/glycogen phosphorylase"/>
    <property type="match status" value="2"/>
</dbReference>
<evidence type="ECO:0000256" key="4">
    <source>
        <dbReference type="ARBA" id="ARBA00022679"/>
    </source>
</evidence>
<dbReference type="Gene3D" id="3.40.50.12580">
    <property type="match status" value="1"/>
</dbReference>
<dbReference type="Pfam" id="PF00534">
    <property type="entry name" value="Glycos_transf_1"/>
    <property type="match status" value="1"/>
</dbReference>
<evidence type="ECO:0000313" key="9">
    <source>
        <dbReference type="EMBL" id="SFK37291.1"/>
    </source>
</evidence>
<evidence type="ECO:0000256" key="1">
    <source>
        <dbReference type="ARBA" id="ARBA00004202"/>
    </source>
</evidence>
<dbReference type="GO" id="GO:0047355">
    <property type="term" value="F:CDP-glycerol glycerophosphotransferase activity"/>
    <property type="evidence" value="ECO:0007669"/>
    <property type="project" value="InterPro"/>
</dbReference>
<dbReference type="Pfam" id="PF13457">
    <property type="entry name" value="GW"/>
    <property type="match status" value="4"/>
</dbReference>
<dbReference type="Pfam" id="PF04464">
    <property type="entry name" value="Glyphos_transf"/>
    <property type="match status" value="1"/>
</dbReference>
<feature type="domain" description="GW" evidence="8">
    <location>
        <begin position="659"/>
        <end position="737"/>
    </location>
</feature>
<sequence>MNKKVLKRKIKFISSPVKNTLMNTGYKRNRIYSNFYETKKVIDNIILYESRDGKSITDSPYAIFKFLMSQPKFGEYKHIWSIQDFEELEVVMNQYKDLDNVIFVKRNSTKYLEYLSTAKYLINNSTFQNFFIPKEDQVYINTWHGTPLKKMGFEIPGNPATSRNVVRNFLSSSILISPNEHTTNMYLKSYKLDGLFRGKIIEDGYPRIDLTLNTNKLTFISRLLKTGLKIDTNKEIILYAPTWKGTNVSQARNDMKQIISDMEILKEKNGNKYNVLIKVHPFLYSTAKEFIEIKDSLIPDYIDTNEMLSITDLLITDYSSIFFDYLVTDKPVLFYMWDAEYYLDSRGSYINFEDLPGPVLYNIEELTETITHVKDVQRTYQNNYSAMKEKFTKYDDGNVTNRLVDYIFNNASESIKVIKNLDDKKEKIIFYPGGMMNNGITSSFINLMNNIDYSKYDVSVFLKIPNKQEALKNIAKINENARLLFKQGISVYSLNEIYRDRLCHNRGVGENYLKKMYPEKAYKREAKRFFGNSKFDFSIDFSGYSLFWAKFLLATNAEKRICYMHNDILSDSERTINKKRPHFINLRGLMTVYDRFDKLVSVSKGTMELNKKNLSNYASNDKFDFIINSINPEKILSHRMNNKQDIEKDTNITNSSISLNKNFIARARIINTEGLNIWNKPVHDKFIKEVGAADSFKDEEVVISWITEVDGVVYCKFSIDNKIIGWLEEKAFEVLPDSIINSKKVNILAILKRTKNNPFWTKPYNIFNSRKATYSGQYKNIMVDVKEVAETQRSSYSLIYINEIKLGWIDSRALNILKDYTLTNKSMQYIEKEKKKLKRRNHKKHTKVIEYLPNRSFRDRTIDKKGIIKDLDTYQIWNKIPSNPDTREVEELPEILNKEVEITRVMINKNGAFYLIQFDSKRIGWINSNAVEIIPDKNVFKEKFTFYKGKIPKENYSILKNPLTKELLTLADNEKYSNSLVSIVKETVIGEDIYCCIMEEDEVIGWISKNEIIEVEEQGIKVNNRIIEDPSPENINFVNMGRLSPEKAQGNLILAFYEVQKRHPNSMLYILGEGPLKIELQKLIEELNLNNKVILTGQQEDPFRILDKCDCFVLSSHYEGQPMVLLEALTLSLDIIATDIIANRTVLEEGKYGMLVDDSVDGLVEGLSKYIEKGYSGHSKPFDYVKYNRMAIQNFYEVIHS</sequence>
<dbReference type="PROSITE" id="PS51780">
    <property type="entry name" value="GW"/>
    <property type="match status" value="3"/>
</dbReference>
<dbReference type="PANTHER" id="PTHR37316:SF3">
    <property type="entry name" value="TEICHOIC ACID GLYCEROL-PHOSPHATE TRANSFERASE"/>
    <property type="match status" value="1"/>
</dbReference>
<dbReference type="InterPro" id="IPR051612">
    <property type="entry name" value="Teichoic_Acid_Biosynth"/>
</dbReference>
<evidence type="ECO:0000256" key="6">
    <source>
        <dbReference type="ARBA" id="ARBA00022944"/>
    </source>
</evidence>
<keyword evidence="10" id="KW-1185">Reference proteome</keyword>
<dbReference type="Gene3D" id="2.30.30.170">
    <property type="match status" value="3"/>
</dbReference>
<dbReference type="GO" id="GO:0005886">
    <property type="term" value="C:plasma membrane"/>
    <property type="evidence" value="ECO:0007669"/>
    <property type="project" value="UniProtKB-SubCell"/>
</dbReference>
<dbReference type="Gene3D" id="3.40.50.2000">
    <property type="entry name" value="Glycogen Phosphorylase B"/>
    <property type="match status" value="1"/>
</dbReference>
<feature type="domain" description="GW" evidence="8">
    <location>
        <begin position="741"/>
        <end position="819"/>
    </location>
</feature>
<comment type="subcellular location">
    <subcellularLocation>
        <location evidence="1">Cell membrane</location>
        <topology evidence="1">Peripheral membrane protein</topology>
    </subcellularLocation>
</comment>